<reference evidence="3" key="1">
    <citation type="submission" date="2022-11" db="UniProtKB">
        <authorList>
            <consortium name="WormBaseParasite"/>
        </authorList>
    </citation>
    <scope>IDENTIFICATION</scope>
</reference>
<feature type="domain" description="Beta-lactamase-related" evidence="1">
    <location>
        <begin position="47"/>
        <end position="415"/>
    </location>
</feature>
<protein>
    <submittedName>
        <fullName evidence="3">Beta-lactamase-related domain-containing protein</fullName>
    </submittedName>
</protein>
<dbReference type="InterPro" id="IPR001466">
    <property type="entry name" value="Beta-lactam-related"/>
</dbReference>
<evidence type="ECO:0000313" key="3">
    <source>
        <dbReference type="WBParaSite" id="PSAMB.scaffold5365size11875.g26571.t1"/>
    </source>
</evidence>
<sequence length="431" mass="48750">MGLARIAFVGLGLAFLLNLLVSRFYTILPSHFGGHVDKQFELVEATFRKNFFDGWERDGASFVVYHKGKKVVDLWGGYADTAALRKWEEDTISVAFSSTKAVAALCVALLVDRGQLKYDDLVTKHWPEFGKHGKENVTVQWLLSHMAGLAYIDEVITEQDALDHKRLARIFEEQMPNWPPGTATGYHALTYGWLVDQLIRRADPQKRGIGQFFRENIAKPNNIDFHIGLPKEQQYRVARLTLPSIMDTISEMMTDIRVVKFVASMVKILSDTPLSRVIKNPSWLKAVGIITFNNPDYHRMEQAAALGIGNARSLAQTFQLVLDGKIIKKETLLRFSKPFINETDLVMGQTIAKGQGLLFEPLRRKHAEKTDFLCGHPGYGGQNVKFDLKNNLVFAYVNNGLKTGMGELCRTYIRLRDAVYDVIEQDSHNTN</sequence>
<dbReference type="Gene3D" id="3.40.710.10">
    <property type="entry name" value="DD-peptidase/beta-lactamase superfamily"/>
    <property type="match status" value="1"/>
</dbReference>
<evidence type="ECO:0000259" key="1">
    <source>
        <dbReference type="Pfam" id="PF00144"/>
    </source>
</evidence>
<dbReference type="WBParaSite" id="PSAMB.scaffold5365size11875.g26571.t1">
    <property type="protein sequence ID" value="PSAMB.scaffold5365size11875.g26571.t1"/>
    <property type="gene ID" value="PSAMB.scaffold5365size11875.g26571"/>
</dbReference>
<dbReference type="PANTHER" id="PTHR43319:SF2">
    <property type="entry name" value="BETA-LACTAMASE-RELATED DOMAIN-CONTAINING PROTEIN"/>
    <property type="match status" value="1"/>
</dbReference>
<dbReference type="InterPro" id="IPR052907">
    <property type="entry name" value="Beta-lactamase/esterase"/>
</dbReference>
<dbReference type="SUPFAM" id="SSF56601">
    <property type="entry name" value="beta-lactamase/transpeptidase-like"/>
    <property type="match status" value="1"/>
</dbReference>
<keyword evidence="2" id="KW-1185">Reference proteome</keyword>
<proteinExistence type="predicted"/>
<dbReference type="InterPro" id="IPR012338">
    <property type="entry name" value="Beta-lactam/transpept-like"/>
</dbReference>
<dbReference type="AlphaFoldDB" id="A0A914WWE8"/>
<dbReference type="Pfam" id="PF00144">
    <property type="entry name" value="Beta-lactamase"/>
    <property type="match status" value="1"/>
</dbReference>
<name>A0A914WWE8_9BILA</name>
<dbReference type="PANTHER" id="PTHR43319">
    <property type="entry name" value="BETA-LACTAMASE-RELATED"/>
    <property type="match status" value="1"/>
</dbReference>
<dbReference type="Proteomes" id="UP000887566">
    <property type="component" value="Unplaced"/>
</dbReference>
<evidence type="ECO:0000313" key="2">
    <source>
        <dbReference type="Proteomes" id="UP000887566"/>
    </source>
</evidence>
<organism evidence="2 3">
    <name type="scientific">Plectus sambesii</name>
    <dbReference type="NCBI Taxonomy" id="2011161"/>
    <lineage>
        <taxon>Eukaryota</taxon>
        <taxon>Metazoa</taxon>
        <taxon>Ecdysozoa</taxon>
        <taxon>Nematoda</taxon>
        <taxon>Chromadorea</taxon>
        <taxon>Plectida</taxon>
        <taxon>Plectina</taxon>
        <taxon>Plectoidea</taxon>
        <taxon>Plectidae</taxon>
        <taxon>Plectus</taxon>
    </lineage>
</organism>
<accession>A0A914WWE8</accession>